<accession>A0A7G6VZJ1</accession>
<evidence type="ECO:0000313" key="8">
    <source>
        <dbReference type="Proteomes" id="UP000515297"/>
    </source>
</evidence>
<keyword evidence="4" id="KW-0274">FAD</keyword>
<dbReference type="Gene3D" id="1.10.45.10">
    <property type="entry name" value="Vanillyl-alcohol Oxidase, Chain A, domain 4"/>
    <property type="match status" value="1"/>
</dbReference>
<comment type="cofactor">
    <cofactor evidence="1">
        <name>FAD</name>
        <dbReference type="ChEBI" id="CHEBI:57692"/>
    </cofactor>
</comment>
<sequence length="473" mass="51075">MALASPPSLSQDKAGNALPPIAQELSQLDWLNRETVAERPVSYWDASPLRAAAMVRPRTTEEVSMVLDACSRLGQSVILHGGRTNCVDSSRAAVDQVILSLEKMDRIVEIDPVGGIAVVEAGVILQALQEELRGHGLFLPLDIGARGSCTIGGNIATNAGGVNVLRYGMMRNLILGLEVVLADGTVLSSMNRMLKNNSGYDLKQLFIGTEGTLGVITKAVVRLEPVIARTGTILLAVPGFDGVTALLQSARRMLGSALQAFELMWGSYYDALTGPDGHSPPMERGSPYYVLVETALPASDETMLDDFLTSALEDGLVTDGVVAQSEAQRARIWKVRDDFDAILRSGDTYLFDVSLPIAHMHDYVDRVRDACHAVLPDAIVHVFGHIGDGNLHLFVTPRPGGTASKTDRKAVDECVYAPLGRYGGAISAEHGIGREKRDYLPISRTDAEIDLMRRMKRLLDPDLILNPGLVVKT</sequence>
<dbReference type="Proteomes" id="UP000515297">
    <property type="component" value="Plasmid plas1"/>
</dbReference>
<dbReference type="InterPro" id="IPR016171">
    <property type="entry name" value="Vanillyl_alc_oxidase_C-sub2"/>
</dbReference>
<keyword evidence="3" id="KW-0285">Flavoprotein</keyword>
<keyword evidence="7" id="KW-0614">Plasmid</keyword>
<feature type="domain" description="FAD-binding PCMH-type" evidence="6">
    <location>
        <begin position="47"/>
        <end position="226"/>
    </location>
</feature>
<dbReference type="RefSeq" id="WP_185885901.1">
    <property type="nucleotide sequence ID" value="NZ_CP060053.1"/>
</dbReference>
<dbReference type="Gene3D" id="3.30.70.2190">
    <property type="match status" value="1"/>
</dbReference>
<dbReference type="GO" id="GO:0022904">
    <property type="term" value="P:respiratory electron transport chain"/>
    <property type="evidence" value="ECO:0007669"/>
    <property type="project" value="TreeGrafter"/>
</dbReference>
<protein>
    <submittedName>
        <fullName evidence="7">FAD-binding oxidoreductase</fullName>
    </submittedName>
</protein>
<evidence type="ECO:0000256" key="3">
    <source>
        <dbReference type="ARBA" id="ARBA00022630"/>
    </source>
</evidence>
<dbReference type="PROSITE" id="PS51387">
    <property type="entry name" value="FAD_PCMH"/>
    <property type="match status" value="1"/>
</dbReference>
<dbReference type="FunFam" id="1.10.45.10:FF:000001">
    <property type="entry name" value="D-lactate dehydrogenase mitochondrial"/>
    <property type="match status" value="1"/>
</dbReference>
<dbReference type="GO" id="GO:0071949">
    <property type="term" value="F:FAD binding"/>
    <property type="evidence" value="ECO:0007669"/>
    <property type="project" value="InterPro"/>
</dbReference>
<dbReference type="InterPro" id="IPR016169">
    <property type="entry name" value="FAD-bd_PCMH_sub2"/>
</dbReference>
<dbReference type="Gene3D" id="3.30.465.10">
    <property type="match status" value="1"/>
</dbReference>
<dbReference type="Gene3D" id="3.30.70.2740">
    <property type="match status" value="1"/>
</dbReference>
<dbReference type="AlphaFoldDB" id="A0A7G6VZJ1"/>
<dbReference type="PANTHER" id="PTHR43716">
    <property type="entry name" value="D-2-HYDROXYGLUTARATE DEHYDROGENASE, MITOCHONDRIAL"/>
    <property type="match status" value="1"/>
</dbReference>
<reference evidence="7 8" key="1">
    <citation type="submission" date="2020-08" db="EMBL/GenBank/DDBJ databases">
        <authorList>
            <person name="Liu G."/>
            <person name="Sun C."/>
        </authorList>
    </citation>
    <scope>NUCLEOTIDE SEQUENCE [LARGE SCALE GENOMIC DNA]</scope>
    <source>
        <strain evidence="7 8">OT19</strain>
        <plasmid evidence="7 8">plas1</plasmid>
    </source>
</reference>
<evidence type="ECO:0000259" key="6">
    <source>
        <dbReference type="PROSITE" id="PS51387"/>
    </source>
</evidence>
<dbReference type="InterPro" id="IPR051264">
    <property type="entry name" value="FAD-oxidored/transferase_4"/>
</dbReference>
<dbReference type="InterPro" id="IPR004113">
    <property type="entry name" value="FAD-bd_oxidored_4_C"/>
</dbReference>
<evidence type="ECO:0000256" key="4">
    <source>
        <dbReference type="ARBA" id="ARBA00022827"/>
    </source>
</evidence>
<name>A0A7G6VZJ1_9SPHN</name>
<dbReference type="InterPro" id="IPR016166">
    <property type="entry name" value="FAD-bd_PCMH"/>
</dbReference>
<comment type="similarity">
    <text evidence="2">Belongs to the FAD-binding oxidoreductase/transferase type 4 family.</text>
</comment>
<gene>
    <name evidence="7" type="ORF">H4O24_19275</name>
</gene>
<dbReference type="PANTHER" id="PTHR43716:SF1">
    <property type="entry name" value="D-2-HYDROXYGLUTARATE DEHYDROGENASE, MITOCHONDRIAL"/>
    <property type="match status" value="1"/>
</dbReference>
<evidence type="ECO:0000256" key="1">
    <source>
        <dbReference type="ARBA" id="ARBA00001974"/>
    </source>
</evidence>
<dbReference type="InterPro" id="IPR006094">
    <property type="entry name" value="Oxid_FAD_bind_N"/>
</dbReference>
<dbReference type="Pfam" id="PF02913">
    <property type="entry name" value="FAD-oxidase_C"/>
    <property type="match status" value="1"/>
</dbReference>
<dbReference type="InterPro" id="IPR036318">
    <property type="entry name" value="FAD-bd_PCMH-like_sf"/>
</dbReference>
<keyword evidence="5" id="KW-0560">Oxidoreductase</keyword>
<dbReference type="GO" id="GO:0016491">
    <property type="term" value="F:oxidoreductase activity"/>
    <property type="evidence" value="ECO:0007669"/>
    <property type="project" value="UniProtKB-KW"/>
</dbReference>
<evidence type="ECO:0000256" key="2">
    <source>
        <dbReference type="ARBA" id="ARBA00008000"/>
    </source>
</evidence>
<dbReference type="InterPro" id="IPR016164">
    <property type="entry name" value="FAD-linked_Oxase-like_C"/>
</dbReference>
<evidence type="ECO:0000313" key="7">
    <source>
        <dbReference type="EMBL" id="QNE07156.1"/>
    </source>
</evidence>
<dbReference type="SUPFAM" id="SSF56176">
    <property type="entry name" value="FAD-binding/transporter-associated domain-like"/>
    <property type="match status" value="1"/>
</dbReference>
<evidence type="ECO:0000256" key="5">
    <source>
        <dbReference type="ARBA" id="ARBA00023002"/>
    </source>
</evidence>
<dbReference type="EMBL" id="CP060053">
    <property type="protein sequence ID" value="QNE07156.1"/>
    <property type="molecule type" value="Genomic_DNA"/>
</dbReference>
<organism evidence="7 8">
    <name type="scientific">Croceicoccus marinus</name>
    <dbReference type="NCBI Taxonomy" id="450378"/>
    <lineage>
        <taxon>Bacteria</taxon>
        <taxon>Pseudomonadati</taxon>
        <taxon>Pseudomonadota</taxon>
        <taxon>Alphaproteobacteria</taxon>
        <taxon>Sphingomonadales</taxon>
        <taxon>Erythrobacteraceae</taxon>
        <taxon>Croceicoccus</taxon>
    </lineage>
</organism>
<geneLocation type="plasmid" evidence="7 8">
    <name>plas1</name>
</geneLocation>
<dbReference type="SUPFAM" id="SSF55103">
    <property type="entry name" value="FAD-linked oxidases, C-terminal domain"/>
    <property type="match status" value="1"/>
</dbReference>
<dbReference type="Pfam" id="PF01565">
    <property type="entry name" value="FAD_binding_4"/>
    <property type="match status" value="1"/>
</dbReference>
<proteinExistence type="inferred from homology"/>